<dbReference type="Gene3D" id="1.10.150.240">
    <property type="entry name" value="Putative phosphatase, domain 2"/>
    <property type="match status" value="1"/>
</dbReference>
<gene>
    <name evidence="1" type="ORF">HKD39_03355</name>
</gene>
<sequence length="216" mass="22927">MPHISVAAVLFDLDGTLVDSTGSVERNWRKLSDGIGVPWPQVQPWIHGIPVPQVLARLRPDFTPEQVQQWRQFMIDGEATDTGDVVPIPGALTALDELPTNRWAIVTSGPRRLALARINAAGLPLPRHLVTADDVAVGKPDPAPFLLGAKTVGAEPAQCVAFEDSPAGVQSARAAGMPVIALTTTHPEIGELGVPTITDLTQVEFSADRAGVVVSY</sequence>
<dbReference type="PANTHER" id="PTHR43481">
    <property type="entry name" value="FRUCTOSE-1-PHOSPHATE PHOSPHATASE"/>
    <property type="match status" value="1"/>
</dbReference>
<dbReference type="Pfam" id="PF00702">
    <property type="entry name" value="Hydrolase"/>
    <property type="match status" value="1"/>
</dbReference>
<name>A0A849A165_9ACTN</name>
<dbReference type="InterPro" id="IPR006439">
    <property type="entry name" value="HAD-SF_hydro_IA"/>
</dbReference>
<dbReference type="Gene3D" id="3.40.50.1000">
    <property type="entry name" value="HAD superfamily/HAD-like"/>
    <property type="match status" value="1"/>
</dbReference>
<dbReference type="PRINTS" id="PR00413">
    <property type="entry name" value="HADHALOGNASE"/>
</dbReference>
<dbReference type="SFLD" id="SFLDS00003">
    <property type="entry name" value="Haloacid_Dehalogenase"/>
    <property type="match status" value="1"/>
</dbReference>
<dbReference type="PANTHER" id="PTHR43481:SF4">
    <property type="entry name" value="GLYCEROL-1-PHOSPHATE PHOSPHOHYDROLASE 1-RELATED"/>
    <property type="match status" value="1"/>
</dbReference>
<accession>A0A849A165</accession>
<dbReference type="SUPFAM" id="SSF56784">
    <property type="entry name" value="HAD-like"/>
    <property type="match status" value="1"/>
</dbReference>
<dbReference type="EMBL" id="JABEND010000002">
    <property type="protein sequence ID" value="NNG34774.1"/>
    <property type="molecule type" value="Genomic_DNA"/>
</dbReference>
<dbReference type="GO" id="GO:0050308">
    <property type="term" value="F:sugar-phosphatase activity"/>
    <property type="evidence" value="ECO:0007669"/>
    <property type="project" value="TreeGrafter"/>
</dbReference>
<dbReference type="SFLD" id="SFLDG01129">
    <property type="entry name" value="C1.5:_HAD__Beta-PGM__Phosphata"/>
    <property type="match status" value="1"/>
</dbReference>
<keyword evidence="2" id="KW-1185">Reference proteome</keyword>
<proteinExistence type="predicted"/>
<dbReference type="InterPro" id="IPR023214">
    <property type="entry name" value="HAD_sf"/>
</dbReference>
<evidence type="ECO:0000313" key="2">
    <source>
        <dbReference type="Proteomes" id="UP000562984"/>
    </source>
</evidence>
<dbReference type="InterPro" id="IPR023198">
    <property type="entry name" value="PGP-like_dom2"/>
</dbReference>
<protein>
    <submittedName>
        <fullName evidence="1">HAD-IA family hydrolase</fullName>
    </submittedName>
</protein>
<keyword evidence="1" id="KW-0378">Hydrolase</keyword>
<dbReference type="AlphaFoldDB" id="A0A849A165"/>
<dbReference type="InterPro" id="IPR051806">
    <property type="entry name" value="HAD-like_SPP"/>
</dbReference>
<organism evidence="1 2">
    <name type="scientific">Nakamurella aerolata</name>
    <dbReference type="NCBI Taxonomy" id="1656892"/>
    <lineage>
        <taxon>Bacteria</taxon>
        <taxon>Bacillati</taxon>
        <taxon>Actinomycetota</taxon>
        <taxon>Actinomycetes</taxon>
        <taxon>Nakamurellales</taxon>
        <taxon>Nakamurellaceae</taxon>
        <taxon>Nakamurella</taxon>
    </lineage>
</organism>
<dbReference type="RefSeq" id="WP_171198460.1">
    <property type="nucleotide sequence ID" value="NZ_JABEND010000002.1"/>
</dbReference>
<comment type="caution">
    <text evidence="1">The sequence shown here is derived from an EMBL/GenBank/DDBJ whole genome shotgun (WGS) entry which is preliminary data.</text>
</comment>
<evidence type="ECO:0000313" key="1">
    <source>
        <dbReference type="EMBL" id="NNG34774.1"/>
    </source>
</evidence>
<reference evidence="1 2" key="1">
    <citation type="submission" date="2020-05" db="EMBL/GenBank/DDBJ databases">
        <title>Nakamurella sp. DB0629 isolated from air conditioner.</title>
        <authorList>
            <person name="Kim D.H."/>
            <person name="Kim D.-U."/>
        </authorList>
    </citation>
    <scope>NUCLEOTIDE SEQUENCE [LARGE SCALE GENOMIC DNA]</scope>
    <source>
        <strain evidence="1 2">DB0629</strain>
    </source>
</reference>
<dbReference type="Proteomes" id="UP000562984">
    <property type="component" value="Unassembled WGS sequence"/>
</dbReference>
<dbReference type="InterPro" id="IPR036412">
    <property type="entry name" value="HAD-like_sf"/>
</dbReference>
<dbReference type="NCBIfam" id="TIGR01509">
    <property type="entry name" value="HAD-SF-IA-v3"/>
    <property type="match status" value="1"/>
</dbReference>